<dbReference type="SUPFAM" id="SSF101447">
    <property type="entry name" value="Formin homology 2 domain (FH2 domain)"/>
    <property type="match status" value="1"/>
</dbReference>
<dbReference type="PROSITE" id="PS51232">
    <property type="entry name" value="GBD_FH3"/>
    <property type="match status" value="1"/>
</dbReference>
<feature type="region of interest" description="Disordered" evidence="3">
    <location>
        <begin position="1163"/>
        <end position="1200"/>
    </location>
</feature>
<dbReference type="OMA" id="IRNDCFI"/>
<evidence type="ECO:0008006" key="8">
    <source>
        <dbReference type="Google" id="ProtNLM"/>
    </source>
</evidence>
<dbReference type="InterPro" id="IPR010472">
    <property type="entry name" value="FH3_dom"/>
</dbReference>
<dbReference type="InterPro" id="IPR010473">
    <property type="entry name" value="GTPase-bd"/>
</dbReference>
<feature type="region of interest" description="Disordered" evidence="3">
    <location>
        <begin position="605"/>
        <end position="634"/>
    </location>
</feature>
<dbReference type="Gene3D" id="1.10.238.150">
    <property type="entry name" value="Formin, FH3 diaphanous domain"/>
    <property type="match status" value="1"/>
</dbReference>
<comment type="similarity">
    <text evidence="1">Belongs to the formin homology family. BNI1 subfamily.</text>
</comment>
<evidence type="ECO:0000313" key="6">
    <source>
        <dbReference type="EMBL" id="EIE78106.1"/>
    </source>
</evidence>
<dbReference type="GO" id="GO:0032153">
    <property type="term" value="C:cell division site"/>
    <property type="evidence" value="ECO:0007669"/>
    <property type="project" value="UniProtKB-ARBA"/>
</dbReference>
<dbReference type="PROSITE" id="PS51444">
    <property type="entry name" value="FH2"/>
    <property type="match status" value="1"/>
</dbReference>
<dbReference type="AlphaFoldDB" id="I1BPH6"/>
<dbReference type="GO" id="GO:0005938">
    <property type="term" value="C:cell cortex"/>
    <property type="evidence" value="ECO:0007669"/>
    <property type="project" value="UniProtKB-ARBA"/>
</dbReference>
<feature type="compositionally biased region" description="Low complexity" evidence="3">
    <location>
        <begin position="668"/>
        <end position="684"/>
    </location>
</feature>
<evidence type="ECO:0000259" key="5">
    <source>
        <dbReference type="PROSITE" id="PS51444"/>
    </source>
</evidence>
<dbReference type="GO" id="GO:0051016">
    <property type="term" value="P:barbed-end actin filament capping"/>
    <property type="evidence" value="ECO:0007669"/>
    <property type="project" value="TreeGrafter"/>
</dbReference>
<dbReference type="GO" id="GO:0051017">
    <property type="term" value="P:actin filament bundle assembly"/>
    <property type="evidence" value="ECO:0007669"/>
    <property type="project" value="TreeGrafter"/>
</dbReference>
<feature type="region of interest" description="Disordered" evidence="3">
    <location>
        <begin position="656"/>
        <end position="732"/>
    </location>
</feature>
<dbReference type="InterPro" id="IPR011989">
    <property type="entry name" value="ARM-like"/>
</dbReference>
<feature type="compositionally biased region" description="Low complexity" evidence="3">
    <location>
        <begin position="150"/>
        <end position="169"/>
    </location>
</feature>
<feature type="compositionally biased region" description="Pro residues" evidence="3">
    <location>
        <begin position="685"/>
        <end position="695"/>
    </location>
</feature>
<protein>
    <recommendedName>
        <fullName evidence="8">FH2 domain-containing protein</fullName>
    </recommendedName>
</protein>
<feature type="coiled-coil region" evidence="2">
    <location>
        <begin position="1112"/>
        <end position="1147"/>
    </location>
</feature>
<dbReference type="STRING" id="246409.I1BPH6"/>
<dbReference type="Gene3D" id="1.20.58.2220">
    <property type="entry name" value="Formin, FH2 domain"/>
    <property type="match status" value="1"/>
</dbReference>
<dbReference type="PANTHER" id="PTHR47102">
    <property type="entry name" value="PROTEIN BNI1"/>
    <property type="match status" value="1"/>
</dbReference>
<dbReference type="EMBL" id="CH476733">
    <property type="protein sequence ID" value="EIE78106.1"/>
    <property type="molecule type" value="Genomic_DNA"/>
</dbReference>
<dbReference type="PANTHER" id="PTHR47102:SF2">
    <property type="entry name" value="PROTEIN BNI1"/>
    <property type="match status" value="1"/>
</dbReference>
<accession>I1BPH6</accession>
<dbReference type="GO" id="GO:1903475">
    <property type="term" value="P:mitotic actomyosin contractile ring assembly"/>
    <property type="evidence" value="ECO:0007669"/>
    <property type="project" value="TreeGrafter"/>
</dbReference>
<sequence length="1220" mass="139833">MSPTSSPKSRAVKRMLTIKAKPNILHRQIITNNATFEPGAAEIHFAQDQGIPPENEVNELFNDMLARRGIHNPGIIQSMDKWGLEKKWLMINQELQAELLISGVKPSKIKMMNTESKQPPSSRSSLDELQPQKSLSTPTRLIEKPHAIITTQLSSSTSSSLTPSSPKTPTRIKSISPGHLRDHFFETDQNSPEFFIRKFLDPNLRSVTVAIAARLEVALRTRSVDWVSKFIQLKGFHVLSYALDYLNHTTEYRKDVALELEVEIVKSIKAIVNTISGKQEAMDHPEYIHTVVFSILCPQWQTRKTVCELLAFLCYSDGYEHVVRGFEILRKFRKDLGLFDSWMRDFERTVDDEGHRIPWNYLIEYALSNMILVNALIKIPGDVNDRVYMGNQFNASGLQSIIPKLKKMEDDLLNIQIKDCIETLESDMDEAFSEDISLSSDVSQPSELFERVVESISQAPRASEQLMSVLKYLLWIHGDPDTKYHYYRMIQIIIQQIVMDRRPHENTESFSSTFGVAVGAVIQSYRELERLKKIEPKLEKLKAQFESVTAENEELQAEIGKLRILPTQLEFEDINRRISELKDENDSLRDLLRTSKDTIAMLQNRLAEEESSEKDRDSDTDSPSKVPSRFGKGMKNSGSFTFGNLLMPLFNKKTAGSKDKKISIDTQSSDPASPAVSSSPLLSLAPPPPPPPLPPVLASHVSILTPGATPNNIPIPPPPPSLGTATNHLTPNIPAAPISTTPARKEMQHYPQVKLKNLQWQKLDVKATNQTLWDTENSNLHQKLEEKLKEKGVFNTIESLFPAKENKFLEKRLQIKKIDIDNDLIKFLTKDKNRNIKTFLVNLMTYIPNKEDNLVVMQKYIRASEAECMKLDLPEQFTVEMMRIYRYEARLKYMLFRVQFWERFDRLKTSLATVLDACDALHNSDALKELLSVVLMLGNYMNATSLQGGAYGFRIASINKLIDTKATDNSNLTLLHTLIGVIRQQFSHILNFIDDLKDVPQAARIMASISDIVQEYTDMRQGLRHLGIELDTYWKGGQVDLEQDRFYVVMEDYRNSVMERFEEIETLYINMDAKWKNVMTFYGENPQTIRPDEFFAIFSKFIECWKTCAYEELKYTQNKEREQKRIEEMEEKRLKSLQANSDTKQDEEGPLVDDLLAKLRSGESLTKRRKSRVRRMFKHSKSFKRRPSNSSVRRDSISSVNSLAPSISAEDLLRSLQENE</sequence>
<reference evidence="6 7" key="1">
    <citation type="journal article" date="2009" name="PLoS Genet.">
        <title>Genomic analysis of the basal lineage fungus Rhizopus oryzae reveals a whole-genome duplication.</title>
        <authorList>
            <person name="Ma L.-J."/>
            <person name="Ibrahim A.S."/>
            <person name="Skory C."/>
            <person name="Grabherr M.G."/>
            <person name="Burger G."/>
            <person name="Butler M."/>
            <person name="Elias M."/>
            <person name="Idnurm A."/>
            <person name="Lang B.F."/>
            <person name="Sone T."/>
            <person name="Abe A."/>
            <person name="Calvo S.E."/>
            <person name="Corrochano L.M."/>
            <person name="Engels R."/>
            <person name="Fu J."/>
            <person name="Hansberg W."/>
            <person name="Kim J.-M."/>
            <person name="Kodira C.D."/>
            <person name="Koehrsen M.J."/>
            <person name="Liu B."/>
            <person name="Miranda-Saavedra D."/>
            <person name="O'Leary S."/>
            <person name="Ortiz-Castellanos L."/>
            <person name="Poulter R."/>
            <person name="Rodriguez-Romero J."/>
            <person name="Ruiz-Herrera J."/>
            <person name="Shen Y.-Q."/>
            <person name="Zeng Q."/>
            <person name="Galagan J."/>
            <person name="Birren B.W."/>
            <person name="Cuomo C.A."/>
            <person name="Wickes B.L."/>
        </authorList>
    </citation>
    <scope>NUCLEOTIDE SEQUENCE [LARGE SCALE GENOMIC DNA]</scope>
    <source>
        <strain evidence="7">RA 99-880 / ATCC MYA-4621 / FGSC 9543 / NRRL 43880</strain>
    </source>
</reference>
<keyword evidence="7" id="KW-1185">Reference proteome</keyword>
<evidence type="ECO:0000256" key="3">
    <source>
        <dbReference type="SAM" id="MobiDB-lite"/>
    </source>
</evidence>
<keyword evidence="2" id="KW-0175">Coiled coil</keyword>
<dbReference type="GO" id="GO:0015629">
    <property type="term" value="C:actin cytoskeleton"/>
    <property type="evidence" value="ECO:0007669"/>
    <property type="project" value="UniProtKB-ARBA"/>
</dbReference>
<dbReference type="SMART" id="SM00498">
    <property type="entry name" value="FH2"/>
    <property type="match status" value="1"/>
</dbReference>
<dbReference type="InterPro" id="IPR051661">
    <property type="entry name" value="Actin_filament_regulator"/>
</dbReference>
<evidence type="ECO:0000256" key="2">
    <source>
        <dbReference type="SAM" id="Coils"/>
    </source>
</evidence>
<dbReference type="Pfam" id="PF02181">
    <property type="entry name" value="FH2"/>
    <property type="match status" value="1"/>
</dbReference>
<dbReference type="InParanoid" id="I1BPH6"/>
<evidence type="ECO:0000256" key="1">
    <source>
        <dbReference type="ARBA" id="ARBA00037935"/>
    </source>
</evidence>
<dbReference type="GeneID" id="93609782"/>
<dbReference type="InterPro" id="IPR015425">
    <property type="entry name" value="FH2_Formin"/>
</dbReference>
<feature type="compositionally biased region" description="Basic residues" evidence="3">
    <location>
        <begin position="1167"/>
        <end position="1187"/>
    </location>
</feature>
<dbReference type="eggNOG" id="KOG1922">
    <property type="taxonomic scope" value="Eukaryota"/>
</dbReference>
<feature type="domain" description="GBD/FH3" evidence="4">
    <location>
        <begin position="49"/>
        <end position="505"/>
    </location>
</feature>
<feature type="compositionally biased region" description="Polar residues" evidence="3">
    <location>
        <begin position="113"/>
        <end position="124"/>
    </location>
</feature>
<organism evidence="6 7">
    <name type="scientific">Rhizopus delemar (strain RA 99-880 / ATCC MYA-4621 / FGSC 9543 / NRRL 43880)</name>
    <name type="common">Mucormycosis agent</name>
    <name type="synonym">Rhizopus arrhizus var. delemar</name>
    <dbReference type="NCBI Taxonomy" id="246409"/>
    <lineage>
        <taxon>Eukaryota</taxon>
        <taxon>Fungi</taxon>
        <taxon>Fungi incertae sedis</taxon>
        <taxon>Mucoromycota</taxon>
        <taxon>Mucoromycotina</taxon>
        <taxon>Mucoromycetes</taxon>
        <taxon>Mucorales</taxon>
        <taxon>Mucorineae</taxon>
        <taxon>Rhizopodaceae</taxon>
        <taxon>Rhizopus</taxon>
    </lineage>
</organism>
<dbReference type="InterPro" id="IPR042201">
    <property type="entry name" value="FH2_Formin_sf"/>
</dbReference>
<dbReference type="GO" id="GO:0003779">
    <property type="term" value="F:actin binding"/>
    <property type="evidence" value="ECO:0007669"/>
    <property type="project" value="InterPro"/>
</dbReference>
<evidence type="ECO:0000259" key="4">
    <source>
        <dbReference type="PROSITE" id="PS51232"/>
    </source>
</evidence>
<dbReference type="SUPFAM" id="SSF48371">
    <property type="entry name" value="ARM repeat"/>
    <property type="match status" value="1"/>
</dbReference>
<dbReference type="FunCoup" id="I1BPH6">
    <property type="interactions" value="78"/>
</dbReference>
<dbReference type="InterPro" id="IPR014768">
    <property type="entry name" value="GBD/FH3_dom"/>
</dbReference>
<dbReference type="OrthoDB" id="1104827at2759"/>
<dbReference type="Gene3D" id="1.25.10.10">
    <property type="entry name" value="Leucine-rich Repeat Variant"/>
    <property type="match status" value="1"/>
</dbReference>
<dbReference type="GO" id="GO:0043332">
    <property type="term" value="C:mating projection tip"/>
    <property type="evidence" value="ECO:0007669"/>
    <property type="project" value="TreeGrafter"/>
</dbReference>
<dbReference type="Pfam" id="PF06367">
    <property type="entry name" value="Drf_FH3"/>
    <property type="match status" value="1"/>
</dbReference>
<dbReference type="Gene3D" id="6.10.30.50">
    <property type="match status" value="1"/>
</dbReference>
<dbReference type="SMART" id="SM01140">
    <property type="entry name" value="Drf_GBD"/>
    <property type="match status" value="1"/>
</dbReference>
<evidence type="ECO:0000313" key="7">
    <source>
        <dbReference type="Proteomes" id="UP000009138"/>
    </source>
</evidence>
<dbReference type="Proteomes" id="UP000009138">
    <property type="component" value="Unassembled WGS sequence"/>
</dbReference>
<proteinExistence type="inferred from homology"/>
<dbReference type="RefSeq" id="XP_067513502.1">
    <property type="nucleotide sequence ID" value="XM_067657401.1"/>
</dbReference>
<feature type="region of interest" description="Disordered" evidence="3">
    <location>
        <begin position="113"/>
        <end position="172"/>
    </location>
</feature>
<dbReference type="GO" id="GO:0031267">
    <property type="term" value="F:small GTPase binding"/>
    <property type="evidence" value="ECO:0007669"/>
    <property type="project" value="InterPro"/>
</dbReference>
<gene>
    <name evidence="6" type="ORF">RO3G_02810</name>
</gene>
<name>I1BPH6_RHIO9</name>
<dbReference type="Pfam" id="PF06371">
    <property type="entry name" value="Drf_GBD"/>
    <property type="match status" value="1"/>
</dbReference>
<dbReference type="SMART" id="SM01139">
    <property type="entry name" value="Drf_FH3"/>
    <property type="match status" value="1"/>
</dbReference>
<feature type="domain" description="FH2" evidence="5">
    <location>
        <begin position="745"/>
        <end position="1131"/>
    </location>
</feature>
<dbReference type="VEuPathDB" id="FungiDB:RO3G_02810"/>
<dbReference type="InterPro" id="IPR016024">
    <property type="entry name" value="ARM-type_fold"/>
</dbReference>